<dbReference type="InParanoid" id="A0A286UD68"/>
<evidence type="ECO:0008006" key="3">
    <source>
        <dbReference type="Google" id="ProtNLM"/>
    </source>
</evidence>
<comment type="caution">
    <text evidence="1">The sequence shown here is derived from an EMBL/GenBank/DDBJ whole genome shotgun (WGS) entry which is preliminary data.</text>
</comment>
<sequence>MHINDLPVELHICILDFACSSEWTITSDEYPVAHALAQVSSYWETISRPYRFYTLRVMRLTSINKLLRLLPKVGSNYRHPHHLFLVFSESTPPLSDDLTNWEGNLIIELLVLTTPTLISLSIDLTKFSYSTLMFAKLWSLRSPCLRILSISGLYPFPAQPSETLKPNFPVLEKLTLGGVSNPHGLFSTCNLAIIFPRLSELGVHVSCTSVSFAKEVRSSLNNKNPGLKCNQYTNQTSFIPKMPGRITLYIVECGNLTKRNRLLRKEMEAVLSDFVIHTGDKKILSIYSR</sequence>
<dbReference type="STRING" id="2282107.A0A286UD68"/>
<gene>
    <name evidence="1" type="ORF">PNOK_0761600</name>
</gene>
<dbReference type="AlphaFoldDB" id="A0A286UD68"/>
<evidence type="ECO:0000313" key="1">
    <source>
        <dbReference type="EMBL" id="PAV17551.1"/>
    </source>
</evidence>
<proteinExistence type="predicted"/>
<keyword evidence="2" id="KW-1185">Reference proteome</keyword>
<dbReference type="Proteomes" id="UP000217199">
    <property type="component" value="Unassembled WGS sequence"/>
</dbReference>
<name>A0A286UD68_9AGAM</name>
<dbReference type="OrthoDB" id="3256367at2759"/>
<dbReference type="EMBL" id="NBII01000007">
    <property type="protein sequence ID" value="PAV17551.1"/>
    <property type="molecule type" value="Genomic_DNA"/>
</dbReference>
<organism evidence="1 2">
    <name type="scientific">Pyrrhoderma noxium</name>
    <dbReference type="NCBI Taxonomy" id="2282107"/>
    <lineage>
        <taxon>Eukaryota</taxon>
        <taxon>Fungi</taxon>
        <taxon>Dikarya</taxon>
        <taxon>Basidiomycota</taxon>
        <taxon>Agaricomycotina</taxon>
        <taxon>Agaricomycetes</taxon>
        <taxon>Hymenochaetales</taxon>
        <taxon>Hymenochaetaceae</taxon>
        <taxon>Pyrrhoderma</taxon>
    </lineage>
</organism>
<accession>A0A286UD68</accession>
<protein>
    <recommendedName>
        <fullName evidence="3">F-box domain-containing protein</fullName>
    </recommendedName>
</protein>
<evidence type="ECO:0000313" key="2">
    <source>
        <dbReference type="Proteomes" id="UP000217199"/>
    </source>
</evidence>
<reference evidence="1 2" key="1">
    <citation type="journal article" date="2017" name="Mol. Ecol.">
        <title>Comparative and population genomic landscape of Phellinus noxius: A hypervariable fungus causing root rot in trees.</title>
        <authorList>
            <person name="Chung C.L."/>
            <person name="Lee T.J."/>
            <person name="Akiba M."/>
            <person name="Lee H.H."/>
            <person name="Kuo T.H."/>
            <person name="Liu D."/>
            <person name="Ke H.M."/>
            <person name="Yokoi T."/>
            <person name="Roa M.B."/>
            <person name="Lu M.J."/>
            <person name="Chang Y.Y."/>
            <person name="Ann P.J."/>
            <person name="Tsai J.N."/>
            <person name="Chen C.Y."/>
            <person name="Tzean S.S."/>
            <person name="Ota Y."/>
            <person name="Hattori T."/>
            <person name="Sahashi N."/>
            <person name="Liou R.F."/>
            <person name="Kikuchi T."/>
            <person name="Tsai I.J."/>
        </authorList>
    </citation>
    <scope>NUCLEOTIDE SEQUENCE [LARGE SCALE GENOMIC DNA]</scope>
    <source>
        <strain evidence="1 2">FFPRI411160</strain>
    </source>
</reference>